<evidence type="ECO:0000256" key="3">
    <source>
        <dbReference type="ARBA" id="ARBA00022679"/>
    </source>
</evidence>
<evidence type="ECO:0000259" key="6">
    <source>
        <dbReference type="Pfam" id="PF05175"/>
    </source>
</evidence>
<dbReference type="InterPro" id="IPR029063">
    <property type="entry name" value="SAM-dependent_MTases_sf"/>
</dbReference>
<keyword evidence="9" id="KW-1185">Reference proteome</keyword>
<dbReference type="PANTHER" id="PTHR45875">
    <property type="entry name" value="METHYLTRANSFERASE N6AMT1"/>
    <property type="match status" value="1"/>
</dbReference>
<dbReference type="Pfam" id="PF05175">
    <property type="entry name" value="MTS"/>
    <property type="match status" value="1"/>
</dbReference>
<dbReference type="InterPro" id="IPR007848">
    <property type="entry name" value="Small_mtfrase_dom"/>
</dbReference>
<evidence type="ECO:0000256" key="5">
    <source>
        <dbReference type="SAM" id="MobiDB-lite"/>
    </source>
</evidence>
<keyword evidence="3 8" id="KW-0808">Transferase</keyword>
<dbReference type="GO" id="GO:0032259">
    <property type="term" value="P:methylation"/>
    <property type="evidence" value="ECO:0007669"/>
    <property type="project" value="UniProtKB-KW"/>
</dbReference>
<comment type="similarity">
    <text evidence="1">Belongs to the eukaryotic/archaeal PrmC-related family.</text>
</comment>
<evidence type="ECO:0000256" key="1">
    <source>
        <dbReference type="ARBA" id="ARBA00006149"/>
    </source>
</evidence>
<dbReference type="Pfam" id="PF23186">
    <property type="entry name" value="DUF7059"/>
    <property type="match status" value="1"/>
</dbReference>
<keyword evidence="2 8" id="KW-0489">Methyltransferase</keyword>
<reference evidence="8 9" key="1">
    <citation type="submission" date="2019-02" db="EMBL/GenBank/DDBJ databases">
        <title>Sequencing the genomes of 1000 actinobacteria strains.</title>
        <authorList>
            <person name="Klenk H.-P."/>
        </authorList>
    </citation>
    <scope>NUCLEOTIDE SEQUENCE [LARGE SCALE GENOMIC DNA]</scope>
    <source>
        <strain evidence="8 9">DSM 18319</strain>
    </source>
</reference>
<evidence type="ECO:0000259" key="7">
    <source>
        <dbReference type="Pfam" id="PF23186"/>
    </source>
</evidence>
<feature type="domain" description="Methyltransferase small" evidence="6">
    <location>
        <begin position="185"/>
        <end position="319"/>
    </location>
</feature>
<dbReference type="Gene3D" id="3.40.50.150">
    <property type="entry name" value="Vaccinia Virus protein VP39"/>
    <property type="match status" value="1"/>
</dbReference>
<evidence type="ECO:0000256" key="2">
    <source>
        <dbReference type="ARBA" id="ARBA00022603"/>
    </source>
</evidence>
<accession>A0A4Q8APP1</accession>
<dbReference type="GO" id="GO:0035657">
    <property type="term" value="C:eRF1 methyltransferase complex"/>
    <property type="evidence" value="ECO:0007669"/>
    <property type="project" value="TreeGrafter"/>
</dbReference>
<dbReference type="Proteomes" id="UP000291483">
    <property type="component" value="Unassembled WGS sequence"/>
</dbReference>
<dbReference type="PANTHER" id="PTHR45875:SF1">
    <property type="entry name" value="METHYLTRANSFERASE N6AMT1"/>
    <property type="match status" value="1"/>
</dbReference>
<proteinExistence type="inferred from homology"/>
<dbReference type="InterPro" id="IPR055487">
    <property type="entry name" value="DUF7059"/>
</dbReference>
<dbReference type="AlphaFoldDB" id="A0A4Q8APP1"/>
<protein>
    <submittedName>
        <fullName evidence="8">Methyltransferase family protein</fullName>
    </submittedName>
</protein>
<evidence type="ECO:0000313" key="8">
    <source>
        <dbReference type="EMBL" id="RZU66063.1"/>
    </source>
</evidence>
<evidence type="ECO:0000313" key="9">
    <source>
        <dbReference type="Proteomes" id="UP000291483"/>
    </source>
</evidence>
<evidence type="ECO:0000256" key="4">
    <source>
        <dbReference type="ARBA" id="ARBA00022691"/>
    </source>
</evidence>
<comment type="caution">
    <text evidence="8">The sequence shown here is derived from an EMBL/GenBank/DDBJ whole genome shotgun (WGS) entry which is preliminary data.</text>
</comment>
<dbReference type="RefSeq" id="WP_242616352.1">
    <property type="nucleotide sequence ID" value="NZ_SHLC01000001.1"/>
</dbReference>
<keyword evidence="4" id="KW-0949">S-adenosyl-L-methionine</keyword>
<dbReference type="GO" id="GO:0008757">
    <property type="term" value="F:S-adenosylmethionine-dependent methyltransferase activity"/>
    <property type="evidence" value="ECO:0007669"/>
    <property type="project" value="TreeGrafter"/>
</dbReference>
<name>A0A4Q8APP1_9MICO</name>
<dbReference type="CDD" id="cd02440">
    <property type="entry name" value="AdoMet_MTases"/>
    <property type="match status" value="1"/>
</dbReference>
<dbReference type="PROSITE" id="PS00092">
    <property type="entry name" value="N6_MTASE"/>
    <property type="match status" value="1"/>
</dbReference>
<dbReference type="InterPro" id="IPR052190">
    <property type="entry name" value="Euk-Arch_PrmC-MTase"/>
</dbReference>
<sequence length="609" mass="64292">MPDVKPVELNPAAIALLRADLDEARFSEASLDGLWGPDAAAALRRNERVPALRALAALRARLGAPTAVATLAELFVLGMPVGRTDLQAALPRLGVDGASALGLVGPAAAFAQHAAGEQQTSETPGDATGSDAEHGETLRALLELRPYSFNDSRGGGAWWILSDLGELALGGPLGENHVLGVGGASRTLSGLMLQNEVDSVLDLGTGCGIQAMHAARHARRVVATDISRRALELAAFNAELNEIDGVEFRFGSLFEPVAGERFDHIISNPPFVITPRVEGVPAYEYRDGGMVGDALVEQVVRDAAAHLTPGGVLQMLGNWEYTESVPDAFDRLRSWLEPVGAGSALDYWIVEREAQSATQYAETWIRDGGTRPGTPDFDRLFGAWLDDFAERGVTQIGFGYVLLRAPASLASTGSLVEPLPAVEPHSLVEPHSPVEPHSLVEPVETLSAADFDKLNQREAPRLERLERLHAPLGDNEWGLGVHLGNCLAARDWHAEQSDAELAAQCLSVAGDVTEERHYWPGHDDPTELLLRQGGGFARTISPGTALAALVGASDGELSVGAIAAALAQLLEVDGAALGAELVDGARRLLEDGILLPPDTGSDTGPDTGA</sequence>
<dbReference type="GO" id="GO:0008276">
    <property type="term" value="F:protein methyltransferase activity"/>
    <property type="evidence" value="ECO:0007669"/>
    <property type="project" value="TreeGrafter"/>
</dbReference>
<dbReference type="EMBL" id="SHLC01000001">
    <property type="protein sequence ID" value="RZU66063.1"/>
    <property type="molecule type" value="Genomic_DNA"/>
</dbReference>
<dbReference type="SUPFAM" id="SSF53335">
    <property type="entry name" value="S-adenosyl-L-methionine-dependent methyltransferases"/>
    <property type="match status" value="1"/>
</dbReference>
<dbReference type="InterPro" id="IPR002052">
    <property type="entry name" value="DNA_methylase_N6_adenine_CS"/>
</dbReference>
<gene>
    <name evidence="8" type="ORF">EV379_2409</name>
</gene>
<feature type="region of interest" description="Disordered" evidence="5">
    <location>
        <begin position="112"/>
        <end position="133"/>
    </location>
</feature>
<feature type="domain" description="DUF7059" evidence="7">
    <location>
        <begin position="23"/>
        <end position="108"/>
    </location>
</feature>
<dbReference type="GO" id="GO:0008170">
    <property type="term" value="F:N-methyltransferase activity"/>
    <property type="evidence" value="ECO:0007669"/>
    <property type="project" value="UniProtKB-ARBA"/>
</dbReference>
<organism evidence="8 9">
    <name type="scientific">Microterricola gilva</name>
    <dbReference type="NCBI Taxonomy" id="393267"/>
    <lineage>
        <taxon>Bacteria</taxon>
        <taxon>Bacillati</taxon>
        <taxon>Actinomycetota</taxon>
        <taxon>Actinomycetes</taxon>
        <taxon>Micrococcales</taxon>
        <taxon>Microbacteriaceae</taxon>
        <taxon>Microterricola</taxon>
    </lineage>
</organism>
<dbReference type="GO" id="GO:0003676">
    <property type="term" value="F:nucleic acid binding"/>
    <property type="evidence" value="ECO:0007669"/>
    <property type="project" value="InterPro"/>
</dbReference>